<dbReference type="AlphaFoldDB" id="A0A4P9WQI4"/>
<reference evidence="2" key="1">
    <citation type="journal article" date="2018" name="Nat. Microbiol.">
        <title>Leveraging single-cell genomics to expand the fungal tree of life.</title>
        <authorList>
            <person name="Ahrendt S.R."/>
            <person name="Quandt C.A."/>
            <person name="Ciobanu D."/>
            <person name="Clum A."/>
            <person name="Salamov A."/>
            <person name="Andreopoulos B."/>
            <person name="Cheng J.F."/>
            <person name="Woyke T."/>
            <person name="Pelin A."/>
            <person name="Henrissat B."/>
            <person name="Reynolds N.K."/>
            <person name="Benny G.L."/>
            <person name="Smith M.E."/>
            <person name="James T.Y."/>
            <person name="Grigoriev I.V."/>
        </authorList>
    </citation>
    <scope>NUCLEOTIDE SEQUENCE [LARGE SCALE GENOMIC DNA]</scope>
</reference>
<name>A0A4P9WQI4_9FUNG</name>
<protein>
    <submittedName>
        <fullName evidence="1">Uncharacterized protein</fullName>
    </submittedName>
</protein>
<accession>A0A4P9WQI4</accession>
<evidence type="ECO:0000313" key="1">
    <source>
        <dbReference type="EMBL" id="RKO93136.1"/>
    </source>
</evidence>
<organism evidence="1 2">
    <name type="scientific">Blyttiomyces helicus</name>
    <dbReference type="NCBI Taxonomy" id="388810"/>
    <lineage>
        <taxon>Eukaryota</taxon>
        <taxon>Fungi</taxon>
        <taxon>Fungi incertae sedis</taxon>
        <taxon>Chytridiomycota</taxon>
        <taxon>Chytridiomycota incertae sedis</taxon>
        <taxon>Chytridiomycetes</taxon>
        <taxon>Chytridiomycetes incertae sedis</taxon>
        <taxon>Blyttiomyces</taxon>
    </lineage>
</organism>
<gene>
    <name evidence="1" type="ORF">BDK51DRAFT_32857</name>
</gene>
<evidence type="ECO:0000313" key="2">
    <source>
        <dbReference type="Proteomes" id="UP000269721"/>
    </source>
</evidence>
<dbReference type="Proteomes" id="UP000269721">
    <property type="component" value="Unassembled WGS sequence"/>
</dbReference>
<sequence>MEEGVKMMYTEDQVRGLLQKKEKELANKDRRSKVIRQKTADCYAQRVANIIAFILITICNISNDNGHSAPSSTGPSATNPVAPLTGSRNLAAATPVHFAEALPSTGKGWGQLRVRTRIDQNQVNLAEFKSVLSQKVHWIWHFVLLTNKNMMYTEEEVKASLELQGIVLKAAHEAELAKKDKDIQVLRGKIRRPSVGSREAALMRLIFGAANSLWNEN</sequence>
<keyword evidence="2" id="KW-1185">Reference proteome</keyword>
<proteinExistence type="predicted"/>
<dbReference type="EMBL" id="KZ994359">
    <property type="protein sequence ID" value="RKO93136.1"/>
    <property type="molecule type" value="Genomic_DNA"/>
</dbReference>